<sequence>MATPGPQPPSSGFQSLMRNRGFVILWSGQIVSQLADKIFFVLLIALVVNYPNPPQFLENSMRSAVMIANTLPAVFVGSAAGIFVDRWSKKQILWTTTLGRGLLVLLIPLLPNQFYWLLLIAFSESILTQFFAPAEQAAIPILVKSHNLMSANALFTTTMMGSLVVGFAIGEPVLTWATTWGGINGRVYLVGGLYVLSAVVVGILPMRERKKDKELAMHPWQDLKSGFKYLRKNRLISNAMVQLTILYCVFAALSVLAIGLADRIGLKPEQFGFLLAATGIGLILGAGVLGQWGERFHHLPLPLVGFCSMGVVLTVFSFVHHVWVALLLSVLLGLGAALVGVPMQTLIQVQTPPDMRGKVFGFQNNVVNIALSLPLAIAGLLADAVGLRLVLTSMGIIVVIAGFWAWRNTRNVLQDVI</sequence>
<dbReference type="PANTHER" id="PTHR43266:SF2">
    <property type="entry name" value="MAJOR FACILITATOR SUPERFAMILY (MFS) PROFILE DOMAIN-CONTAINING PROTEIN"/>
    <property type="match status" value="1"/>
</dbReference>
<evidence type="ECO:0000313" key="9">
    <source>
        <dbReference type="EMBL" id="PZD74168.1"/>
    </source>
</evidence>
<feature type="transmembrane region" description="Helical" evidence="7">
    <location>
        <begin position="301"/>
        <end position="319"/>
    </location>
</feature>
<dbReference type="RefSeq" id="WP_110985392.1">
    <property type="nucleotide sequence ID" value="NZ_CAWNWM010000003.1"/>
</dbReference>
<dbReference type="GO" id="GO:0022857">
    <property type="term" value="F:transmembrane transporter activity"/>
    <property type="evidence" value="ECO:0007669"/>
    <property type="project" value="InterPro"/>
</dbReference>
<feature type="transmembrane region" description="Helical" evidence="7">
    <location>
        <begin position="325"/>
        <end position="347"/>
    </location>
</feature>
<evidence type="ECO:0000259" key="8">
    <source>
        <dbReference type="PROSITE" id="PS50850"/>
    </source>
</evidence>
<name>A0A2W1JLC7_9CYAN</name>
<evidence type="ECO:0000256" key="5">
    <source>
        <dbReference type="ARBA" id="ARBA00022989"/>
    </source>
</evidence>
<feature type="transmembrane region" description="Helical" evidence="7">
    <location>
        <begin position="66"/>
        <end position="84"/>
    </location>
</feature>
<dbReference type="EMBL" id="PQWO01000003">
    <property type="protein sequence ID" value="PZD74168.1"/>
    <property type="molecule type" value="Genomic_DNA"/>
</dbReference>
<feature type="transmembrane region" description="Helical" evidence="7">
    <location>
        <begin position="21"/>
        <end position="46"/>
    </location>
</feature>
<protein>
    <submittedName>
        <fullName evidence="9">Bacilysin exporter BacE</fullName>
    </submittedName>
</protein>
<dbReference type="AlphaFoldDB" id="A0A2W1JLC7"/>
<dbReference type="Proteomes" id="UP000248857">
    <property type="component" value="Unassembled WGS sequence"/>
</dbReference>
<feature type="transmembrane region" description="Helical" evidence="7">
    <location>
        <begin position="387"/>
        <end position="406"/>
    </location>
</feature>
<keyword evidence="10" id="KW-1185">Reference proteome</keyword>
<dbReference type="SUPFAM" id="SSF103473">
    <property type="entry name" value="MFS general substrate transporter"/>
    <property type="match status" value="1"/>
</dbReference>
<evidence type="ECO:0000256" key="3">
    <source>
        <dbReference type="ARBA" id="ARBA00022475"/>
    </source>
</evidence>
<dbReference type="InterPro" id="IPR020846">
    <property type="entry name" value="MFS_dom"/>
</dbReference>
<comment type="subcellular location">
    <subcellularLocation>
        <location evidence="1">Cell membrane</location>
        <topology evidence="1">Multi-pass membrane protein</topology>
    </subcellularLocation>
</comment>
<feature type="domain" description="Major facilitator superfamily (MFS) profile" evidence="8">
    <location>
        <begin position="234"/>
        <end position="417"/>
    </location>
</feature>
<feature type="transmembrane region" description="Helical" evidence="7">
    <location>
        <begin position="153"/>
        <end position="174"/>
    </location>
</feature>
<keyword evidence="2" id="KW-0813">Transport</keyword>
<dbReference type="GO" id="GO:0005886">
    <property type="term" value="C:plasma membrane"/>
    <property type="evidence" value="ECO:0007669"/>
    <property type="project" value="UniProtKB-SubCell"/>
</dbReference>
<reference evidence="9 10" key="1">
    <citation type="journal article" date="2018" name="Sci. Rep.">
        <title>A novel species of the marine cyanobacterium Acaryochloris with a unique pigment content and lifestyle.</title>
        <authorList>
            <person name="Partensky F."/>
            <person name="Six C."/>
            <person name="Ratin M."/>
            <person name="Garczarek L."/>
            <person name="Vaulot D."/>
            <person name="Probert I."/>
            <person name="Calteau A."/>
            <person name="Gourvil P."/>
            <person name="Marie D."/>
            <person name="Grebert T."/>
            <person name="Bouchier C."/>
            <person name="Le Panse S."/>
            <person name="Gachenot M."/>
            <person name="Rodriguez F."/>
            <person name="Garrido J.L."/>
        </authorList>
    </citation>
    <scope>NUCLEOTIDE SEQUENCE [LARGE SCALE GENOMIC DNA]</scope>
    <source>
        <strain evidence="9 10">RCC1774</strain>
    </source>
</reference>
<dbReference type="Pfam" id="PF05977">
    <property type="entry name" value="MFS_3"/>
    <property type="match status" value="1"/>
</dbReference>
<dbReference type="PANTHER" id="PTHR43266">
    <property type="entry name" value="MACROLIDE-EFFLUX PROTEIN"/>
    <property type="match status" value="1"/>
</dbReference>
<gene>
    <name evidence="9" type="primary">bacE</name>
    <name evidence="9" type="ORF">C1752_01435</name>
</gene>
<evidence type="ECO:0000313" key="10">
    <source>
        <dbReference type="Proteomes" id="UP000248857"/>
    </source>
</evidence>
<dbReference type="InterPro" id="IPR010290">
    <property type="entry name" value="TM_effector"/>
</dbReference>
<evidence type="ECO:0000256" key="6">
    <source>
        <dbReference type="ARBA" id="ARBA00023136"/>
    </source>
</evidence>
<evidence type="ECO:0000256" key="1">
    <source>
        <dbReference type="ARBA" id="ARBA00004651"/>
    </source>
</evidence>
<dbReference type="InterPro" id="IPR036259">
    <property type="entry name" value="MFS_trans_sf"/>
</dbReference>
<dbReference type="OrthoDB" id="9775268at2"/>
<keyword evidence="5 7" id="KW-1133">Transmembrane helix</keyword>
<accession>A0A2W1JLC7</accession>
<dbReference type="Gene3D" id="1.20.1250.20">
    <property type="entry name" value="MFS general substrate transporter like domains"/>
    <property type="match status" value="2"/>
</dbReference>
<feature type="transmembrane region" description="Helical" evidence="7">
    <location>
        <begin position="235"/>
        <end position="259"/>
    </location>
</feature>
<feature type="transmembrane region" description="Helical" evidence="7">
    <location>
        <begin position="186"/>
        <end position="204"/>
    </location>
</feature>
<dbReference type="CDD" id="cd06173">
    <property type="entry name" value="MFS_MefA_like"/>
    <property type="match status" value="1"/>
</dbReference>
<keyword evidence="4 7" id="KW-0812">Transmembrane</keyword>
<proteinExistence type="predicted"/>
<keyword evidence="3" id="KW-1003">Cell membrane</keyword>
<dbReference type="PROSITE" id="PS50850">
    <property type="entry name" value="MFS"/>
    <property type="match status" value="1"/>
</dbReference>
<feature type="transmembrane region" description="Helical" evidence="7">
    <location>
        <begin position="271"/>
        <end position="289"/>
    </location>
</feature>
<organism evidence="9 10">
    <name type="scientific">Acaryochloris thomasi RCC1774</name>
    <dbReference type="NCBI Taxonomy" id="1764569"/>
    <lineage>
        <taxon>Bacteria</taxon>
        <taxon>Bacillati</taxon>
        <taxon>Cyanobacteriota</taxon>
        <taxon>Cyanophyceae</taxon>
        <taxon>Acaryochloridales</taxon>
        <taxon>Acaryochloridaceae</taxon>
        <taxon>Acaryochloris</taxon>
        <taxon>Acaryochloris thomasi</taxon>
    </lineage>
</organism>
<evidence type="ECO:0000256" key="7">
    <source>
        <dbReference type="SAM" id="Phobius"/>
    </source>
</evidence>
<comment type="caution">
    <text evidence="9">The sequence shown here is derived from an EMBL/GenBank/DDBJ whole genome shotgun (WGS) entry which is preliminary data.</text>
</comment>
<evidence type="ECO:0000256" key="2">
    <source>
        <dbReference type="ARBA" id="ARBA00022448"/>
    </source>
</evidence>
<keyword evidence="6 7" id="KW-0472">Membrane</keyword>
<evidence type="ECO:0000256" key="4">
    <source>
        <dbReference type="ARBA" id="ARBA00022692"/>
    </source>
</evidence>